<evidence type="ECO:0000259" key="5">
    <source>
        <dbReference type="Pfam" id="PF10145"/>
    </source>
</evidence>
<feature type="coiled-coil region" evidence="3">
    <location>
        <begin position="1111"/>
        <end position="1138"/>
    </location>
</feature>
<feature type="coiled-coil region" evidence="3">
    <location>
        <begin position="265"/>
        <end position="336"/>
    </location>
</feature>
<evidence type="ECO:0000256" key="4">
    <source>
        <dbReference type="SAM" id="MobiDB-lite"/>
    </source>
</evidence>
<dbReference type="GO" id="GO:0098003">
    <property type="term" value="P:viral tail assembly"/>
    <property type="evidence" value="ECO:0007669"/>
    <property type="project" value="UniProtKB-KW"/>
</dbReference>
<dbReference type="InterPro" id="IPR010090">
    <property type="entry name" value="Phage_tape_meas"/>
</dbReference>
<evidence type="ECO:0000256" key="3">
    <source>
        <dbReference type="SAM" id="Coils"/>
    </source>
</evidence>
<name>A0A8S5PF33_9CAUD</name>
<feature type="region of interest" description="Disordered" evidence="4">
    <location>
        <begin position="945"/>
        <end position="966"/>
    </location>
</feature>
<dbReference type="Gene3D" id="1.20.5.300">
    <property type="match status" value="1"/>
</dbReference>
<feature type="domain" description="Phage tail tape measure protein" evidence="5">
    <location>
        <begin position="538"/>
        <end position="690"/>
    </location>
</feature>
<reference evidence="6" key="1">
    <citation type="journal article" date="2021" name="Proc. Natl. Acad. Sci. U.S.A.">
        <title>A Catalog of Tens of Thousands of Viruses from Human Metagenomes Reveals Hidden Associations with Chronic Diseases.</title>
        <authorList>
            <person name="Tisza M.J."/>
            <person name="Buck C.B."/>
        </authorList>
    </citation>
    <scope>NUCLEOTIDE SEQUENCE</scope>
    <source>
        <strain evidence="6">CtM5A27</strain>
    </source>
</reference>
<protein>
    <submittedName>
        <fullName evidence="6">Tape measure domain protein</fullName>
    </submittedName>
</protein>
<evidence type="ECO:0000313" key="6">
    <source>
        <dbReference type="EMBL" id="DAE05686.1"/>
    </source>
</evidence>
<keyword evidence="2 3" id="KW-0175">Coiled coil</keyword>
<evidence type="ECO:0000256" key="2">
    <source>
        <dbReference type="ARBA" id="ARBA00023054"/>
    </source>
</evidence>
<organism evidence="6">
    <name type="scientific">Siphoviridae sp. ctM5A27</name>
    <dbReference type="NCBI Taxonomy" id="2825459"/>
    <lineage>
        <taxon>Viruses</taxon>
        <taxon>Duplodnaviria</taxon>
        <taxon>Heunggongvirae</taxon>
        <taxon>Uroviricota</taxon>
        <taxon>Caudoviricetes</taxon>
    </lineage>
</organism>
<dbReference type="EMBL" id="BK015415">
    <property type="protein sequence ID" value="DAE05686.1"/>
    <property type="molecule type" value="Genomic_DNA"/>
</dbReference>
<evidence type="ECO:0000256" key="1">
    <source>
        <dbReference type="ARBA" id="ARBA00022465"/>
    </source>
</evidence>
<dbReference type="PANTHER" id="PTHR32083:SF48">
    <property type="entry name" value="TRANS-GOLGI NETWORK-LOCALIZED SYP41-INTERACTING PROTEIN 1"/>
    <property type="match status" value="1"/>
</dbReference>
<dbReference type="Pfam" id="PF10145">
    <property type="entry name" value="PhageMin_Tail"/>
    <property type="match status" value="1"/>
</dbReference>
<keyword evidence="1" id="KW-1245">Viral tail assembly</keyword>
<feature type="coiled-coil region" evidence="3">
    <location>
        <begin position="1229"/>
        <end position="1263"/>
    </location>
</feature>
<proteinExistence type="predicted"/>
<sequence length="1802" mass="200536">MAAADEILGISGQMDISDIQQSFDKLINDLNSLGVKTDEVSSKMTKALNDIAQSSASDSEKTKQSVQALKQGIEEINKSLTDTPEALKKLASEAQTAEATVDKLKKKLSETTEGSQKWNEINEQLKSQQNLVEKLNGEYSSMLGTFGSTQQYVGTLNAAIDTLNAGRSISTAATGANAAAHVGAAAAVGTEAVAHGENSTKIAEETEKTQQNTQAKLHLTESAKDYVYTTQMEAEAIDAVAKRLAEGRSDEEEYINSKKSGLAVRESLVQKIEEEKQKIKELSDVYANSQDTNNGVATPEVQKAYNEGVKEATDNIKEYRSELSSLNQSLDNLESSHFKAQQAINGQTDATQNLKQATEEAKDASDIYFNGEKATIEGVTEALKLDYQELKQLKAEYATYKGAGDTENAKKNLEEQKELNKHISEGREVLKQLGTSYEDAAKGAKKTKEETKEVAKSAEDATKKVGGIFSKFKNVLGGALKGDFSALFSLFGKIGIWGAALGTLGKGIYELTIRAEEFRNALQPLSHYLDESNLQTVRQNILSLSDETAKSVSDMAAAATQFVKVWDSLRDSPEALTTMIKTSNEFGALAGKTSEEGAKFLSNLASEYHMTAQDATAASAMIATAAHNSTSSFGEMADAISSAGSSAALYGVSFKEMATLIGYSSNQFGGAQKAASKFSMLLMSMSKMQDKYNPSVVGMITALQNLEDAYERGEHVENNFMARQRSIAMYFIKNADAIAKYNKGIDSNAAKQELLNDINARASVNVAKLQNSWNGFLTAINANLTPTLTRILNFFTKIIGGAQKTADELNYLKNFDNNHKGAKRGMRYTESVTSGWAAGFQESTIANMGARQQYNVSKEDGLKQYRQQRDKLKRVYQQGLKNAQRKWRNASGNAYAKSAGNFMLQYYNNNRSAFSEFTPQMFNELLRNQRSSTIALSNKPINTGINLGGNGYVPKPKKDRSADQQRNYREQLAEQQAKQLADDKRIEWELYVTEQEEGIAKEHDANEKELKQRKLDFEKKKHQIKEEAETLRQKNIQIAKAEYSKNPANKKKKGFYASGLDKNVKLTNEQQKLIDAKLALLNTQQLQYEREMQLQYLQSYREYLKEYGNLEQQKLAIVEEYNEKIKEARAKGNLFEEAKLKTDLEEQLKKLNFNDFKDSINWDSVFSDMGRLSKSYLKDLRKKLKDLLGSDTLDIDDMKVVSEQIGKIDDAISEQTDKWGWSNEKVREYNLLLQEAADAQERLNLAQGKLDKEQRSNENLKEYIQYIFRSKGVDVQTGDITSQNKENLLGNKSLFSEAELSKLKGLFDELAVSEVKVGKATKDVKKAQEDANVSRNKARKSINEIANEWAESIGNVAKKLQEASELIDALGFGDSDLGKKLKSGADAFNKGSQAASDFATGNYIGAAINGVGAIKSLGSALGIGNGSNAKEVAETTNRLTESNERLQYSIEQLKSSIDKTSGMSAVSNYQKAYDAQKQINKQSMEILQSQMGYHGSHHSNAYYWNLSAQDYAAINRTLAQQSAVRGGYVNSRINKVSSLEDIYKLTPEQMKDIRTYNQDVWKNMTDQGKYDKTEYWENYTDLAEKLEELTDKINQNLTQTTFDSLKDNFISNLMDMSKSAQDFANDFTTMLNKSMLNFAVDDLANKRLKALYEKWADKMKQGQLSNNDLDILKKEYDNIVDEGLKIRNNIAAMTGYKEAQSQQTATGKAIEAITADQASSLIGISYAMQIAQEQGNEVRKAIAVDISFLRIYTEQIYNNISEMRDIQYQGLEQLEAINKNTAPIILIREDIASMYKLMKDKY</sequence>
<feature type="coiled-coil region" evidence="3">
    <location>
        <begin position="87"/>
        <end position="138"/>
    </location>
</feature>
<keyword evidence="1" id="KW-1188">Viral release from host cell</keyword>
<dbReference type="PANTHER" id="PTHR32083">
    <property type="entry name" value="CILIA AND FLAGELLA-ASSOCIATED PROTEIN 58-RELATED"/>
    <property type="match status" value="1"/>
</dbReference>
<accession>A0A8S5PF33</accession>